<dbReference type="PANTHER" id="PTHR16184">
    <property type="entry name" value="ELONGATOR COMPLEX PROTEIN 6"/>
    <property type="match status" value="1"/>
</dbReference>
<reference evidence="4 5" key="1">
    <citation type="submission" date="2016-07" db="EMBL/GenBank/DDBJ databases">
        <title>Pervasive Adenine N6-methylation of Active Genes in Fungi.</title>
        <authorList>
            <consortium name="DOE Joint Genome Institute"/>
            <person name="Mondo S.J."/>
            <person name="Dannebaum R.O."/>
            <person name="Kuo R.C."/>
            <person name="Labutti K."/>
            <person name="Haridas S."/>
            <person name="Kuo A."/>
            <person name="Salamov A."/>
            <person name="Ahrendt S.R."/>
            <person name="Lipzen A."/>
            <person name="Sullivan W."/>
            <person name="Andreopoulos W.B."/>
            <person name="Clum A."/>
            <person name="Lindquist E."/>
            <person name="Daum C."/>
            <person name="Ramamoorthy G.K."/>
            <person name="Gryganskyi A."/>
            <person name="Culley D."/>
            <person name="Magnuson J.K."/>
            <person name="James T.Y."/>
            <person name="O'Malley M.A."/>
            <person name="Stajich J.E."/>
            <person name="Spatafora J.W."/>
            <person name="Visel A."/>
            <person name="Grigoriev I.V."/>
        </authorList>
    </citation>
    <scope>NUCLEOTIDE SEQUENCE [LARGE SCALE GENOMIC DNA]</scope>
    <source>
        <strain evidence="4 5">JEL800</strain>
    </source>
</reference>
<evidence type="ECO:0000256" key="2">
    <source>
        <dbReference type="ARBA" id="ARBA00008837"/>
    </source>
</evidence>
<proteinExistence type="inferred from homology"/>
<comment type="caution">
    <text evidence="4">The sequence shown here is derived from an EMBL/GenBank/DDBJ whole genome shotgun (WGS) entry which is preliminary data.</text>
</comment>
<evidence type="ECO:0000313" key="4">
    <source>
        <dbReference type="EMBL" id="ORY41318.1"/>
    </source>
</evidence>
<comment type="similarity">
    <text evidence="2">Belongs to the ELP6 family.</text>
</comment>
<comment type="pathway">
    <text evidence="1">tRNA modification; 5-methoxycarbonylmethyl-2-thiouridine-tRNA biosynthesis.</text>
</comment>
<dbReference type="OrthoDB" id="9995306at2759"/>
<dbReference type="STRING" id="329046.A0A1Y2C2Q5"/>
<accession>A0A1Y2C2Q5</accession>
<dbReference type="GO" id="GO:0002098">
    <property type="term" value="P:tRNA wobble uridine modification"/>
    <property type="evidence" value="ECO:0007669"/>
    <property type="project" value="InterPro"/>
</dbReference>
<gene>
    <name evidence="4" type="ORF">BCR33DRAFT_852316</name>
</gene>
<dbReference type="EMBL" id="MCGO01000032">
    <property type="protein sequence ID" value="ORY41318.1"/>
    <property type="molecule type" value="Genomic_DNA"/>
</dbReference>
<dbReference type="UniPathway" id="UPA00988"/>
<dbReference type="Pfam" id="PF09807">
    <property type="entry name" value="ELP6"/>
    <property type="match status" value="1"/>
</dbReference>
<sequence>MATTSASLTSLASNLPPLSSPPASTRILITDDIRADGFPVLHNYLAAAQFNNKSTAAATTTLVSFSHPQSHYEAVARKLGYTLKATFVDGVRLLVDDDTPSVSKLMEHIKKSAVSGCMLVLDNIGLLLGLGVPVDAVVLFLVDVRKVVDSMGGNLVVLVHADVQDRDHEYLVSYIQEFVDFEIHVRGLDSGYTDRATGQNPV</sequence>
<evidence type="ECO:0000256" key="3">
    <source>
        <dbReference type="SAM" id="MobiDB-lite"/>
    </source>
</evidence>
<evidence type="ECO:0008006" key="6">
    <source>
        <dbReference type="Google" id="ProtNLM"/>
    </source>
</evidence>
<dbReference type="Proteomes" id="UP000193642">
    <property type="component" value="Unassembled WGS sequence"/>
</dbReference>
<name>A0A1Y2C2Q5_9FUNG</name>
<dbReference type="InterPro" id="IPR018627">
    <property type="entry name" value="ELP6"/>
</dbReference>
<evidence type="ECO:0000313" key="5">
    <source>
        <dbReference type="Proteomes" id="UP000193642"/>
    </source>
</evidence>
<dbReference type="GO" id="GO:0033588">
    <property type="term" value="C:elongator holoenzyme complex"/>
    <property type="evidence" value="ECO:0007669"/>
    <property type="project" value="InterPro"/>
</dbReference>
<organism evidence="4 5">
    <name type="scientific">Rhizoclosmatium globosum</name>
    <dbReference type="NCBI Taxonomy" id="329046"/>
    <lineage>
        <taxon>Eukaryota</taxon>
        <taxon>Fungi</taxon>
        <taxon>Fungi incertae sedis</taxon>
        <taxon>Chytridiomycota</taxon>
        <taxon>Chytridiomycota incertae sedis</taxon>
        <taxon>Chytridiomycetes</taxon>
        <taxon>Chytridiales</taxon>
        <taxon>Chytriomycetaceae</taxon>
        <taxon>Rhizoclosmatium</taxon>
    </lineage>
</organism>
<dbReference type="PANTHER" id="PTHR16184:SF6">
    <property type="entry name" value="ELONGATOR COMPLEX PROTEIN 6"/>
    <property type="match status" value="1"/>
</dbReference>
<dbReference type="InterPro" id="IPR027417">
    <property type="entry name" value="P-loop_NTPase"/>
</dbReference>
<protein>
    <recommendedName>
        <fullName evidence="6">Elongator complex protein 5</fullName>
    </recommendedName>
</protein>
<dbReference type="AlphaFoldDB" id="A0A1Y2C2Q5"/>
<dbReference type="Gene3D" id="3.40.50.300">
    <property type="entry name" value="P-loop containing nucleotide triphosphate hydrolases"/>
    <property type="match status" value="1"/>
</dbReference>
<feature type="region of interest" description="Disordered" evidence="3">
    <location>
        <begin position="1"/>
        <end position="20"/>
    </location>
</feature>
<evidence type="ECO:0000256" key="1">
    <source>
        <dbReference type="ARBA" id="ARBA00005043"/>
    </source>
</evidence>
<keyword evidence="5" id="KW-1185">Reference proteome</keyword>